<organism evidence="2 3">
    <name type="scientific">Arenibacter algicola</name>
    <dbReference type="NCBI Taxonomy" id="616991"/>
    <lineage>
        <taxon>Bacteria</taxon>
        <taxon>Pseudomonadati</taxon>
        <taxon>Bacteroidota</taxon>
        <taxon>Flavobacteriia</taxon>
        <taxon>Flavobacteriales</taxon>
        <taxon>Flavobacteriaceae</taxon>
        <taxon>Arenibacter</taxon>
    </lineage>
</organism>
<dbReference type="EMBL" id="CP022515">
    <property type="protein sequence ID" value="ASO04182.1"/>
    <property type="molecule type" value="Genomic_DNA"/>
</dbReference>
<name>A0A221USB0_9FLAO</name>
<sequence length="378" mass="42186">MNSRKIALSIIGGLLIIGSFFGAKYIVNSKTTPKPRPEKVVKTVMVETVKNGNVPIIVPANGNLVAKRRVELYAEVQGVFKSGNKLFKPGQEYRAGEILIRIDAAEYYANVQSSKSNLYNLITSIMPDLRLDYPEVFDKWQSFLANFDINKSVPPLPEMNTDKEKYFISGRGILTNYYTIKNLEQRLAKYTIAAPFNGVLTEALVTEGTLVRSGQKLGEFINTNDYELEVAISKTYSDLLNVGEVVQLKSIDNNKTYQGKVTRINGRVDLASQTITAFIEVKDPDLREGMYLEAHLKAKEEPNAIEINRSLLLETQEIFVVRDSVLDLIPVKPVYYSDNSVVLKDVPDGITILSKPVMGAYAGMLVKVFNGQVTNNQN</sequence>
<dbReference type="GO" id="GO:1990281">
    <property type="term" value="C:efflux pump complex"/>
    <property type="evidence" value="ECO:0007669"/>
    <property type="project" value="TreeGrafter"/>
</dbReference>
<proteinExistence type="predicted"/>
<dbReference type="AlphaFoldDB" id="A0A221USB0"/>
<dbReference type="Gene3D" id="2.40.50.100">
    <property type="match status" value="2"/>
</dbReference>
<dbReference type="Pfam" id="PF25917">
    <property type="entry name" value="BSH_RND"/>
    <property type="match status" value="1"/>
</dbReference>
<dbReference type="GO" id="GO:0015562">
    <property type="term" value="F:efflux transmembrane transporter activity"/>
    <property type="evidence" value="ECO:0007669"/>
    <property type="project" value="TreeGrafter"/>
</dbReference>
<dbReference type="RefSeq" id="WP_093977274.1">
    <property type="nucleotide sequence ID" value="NZ_CP022515.1"/>
</dbReference>
<gene>
    <name evidence="2" type="primary">ttgA</name>
    <name evidence="2" type="ORF">AREALGSMS7_00698</name>
</gene>
<protein>
    <submittedName>
        <fullName evidence="2">Toluene efflux pump periplasmic linker protein TtgA</fullName>
    </submittedName>
</protein>
<evidence type="ECO:0000313" key="3">
    <source>
        <dbReference type="Proteomes" id="UP000204551"/>
    </source>
</evidence>
<dbReference type="PANTHER" id="PTHR30469:SF15">
    <property type="entry name" value="HLYD FAMILY OF SECRETION PROTEINS"/>
    <property type="match status" value="1"/>
</dbReference>
<dbReference type="InterPro" id="IPR058625">
    <property type="entry name" value="MdtA-like_BSH"/>
</dbReference>
<evidence type="ECO:0000259" key="1">
    <source>
        <dbReference type="Pfam" id="PF25917"/>
    </source>
</evidence>
<evidence type="ECO:0000313" key="2">
    <source>
        <dbReference type="EMBL" id="ASO04182.1"/>
    </source>
</evidence>
<dbReference type="Gene3D" id="1.10.287.470">
    <property type="entry name" value="Helix hairpin bin"/>
    <property type="match status" value="2"/>
</dbReference>
<dbReference type="eggNOG" id="COG0845">
    <property type="taxonomic scope" value="Bacteria"/>
</dbReference>
<dbReference type="PANTHER" id="PTHR30469">
    <property type="entry name" value="MULTIDRUG RESISTANCE PROTEIN MDTA"/>
    <property type="match status" value="1"/>
</dbReference>
<dbReference type="STRING" id="616991.GCA_000733925_03793"/>
<dbReference type="Gene3D" id="2.40.30.170">
    <property type="match status" value="1"/>
</dbReference>
<accession>A0A221USB0</accession>
<feature type="domain" description="Multidrug resistance protein MdtA-like barrel-sandwich hybrid" evidence="1">
    <location>
        <begin position="69"/>
        <end position="217"/>
    </location>
</feature>
<dbReference type="Proteomes" id="UP000204551">
    <property type="component" value="Chromosome"/>
</dbReference>
<dbReference type="KEGG" id="aalg:AREALGSMS7_00698"/>
<dbReference type="SUPFAM" id="SSF111369">
    <property type="entry name" value="HlyD-like secretion proteins"/>
    <property type="match status" value="2"/>
</dbReference>
<reference evidence="2 3" key="1">
    <citation type="submission" date="2017-07" db="EMBL/GenBank/DDBJ databases">
        <title>Genome Sequence of Arenibacter algicola Strain SMS7 Isolated from a culture of the Diatom Skeletonema marinoi.</title>
        <authorList>
            <person name="Topel M."/>
            <person name="Pinder M.I.M."/>
            <person name="Johansson O.N."/>
            <person name="Kourtchenko O."/>
            <person name="Godhe A."/>
            <person name="Clarke A.K."/>
        </authorList>
    </citation>
    <scope>NUCLEOTIDE SEQUENCE [LARGE SCALE GENOMIC DNA]</scope>
    <source>
        <strain evidence="2 3">SMS7</strain>
    </source>
</reference>